<evidence type="ECO:0000313" key="1">
    <source>
        <dbReference type="EMBL" id="QZH69566.1"/>
    </source>
</evidence>
<geneLocation type="plasmid" evidence="1 2">
    <name>unnamed2</name>
</geneLocation>
<organism evidence="1 2">
    <name type="scientific">Mycolicibacterium farcinogenes</name>
    <name type="common">Mycobacterium farcinogenes</name>
    <dbReference type="NCBI Taxonomy" id="1802"/>
    <lineage>
        <taxon>Bacteria</taxon>
        <taxon>Bacillati</taxon>
        <taxon>Actinomycetota</taxon>
        <taxon>Actinomycetes</taxon>
        <taxon>Mycobacteriales</taxon>
        <taxon>Mycobacteriaceae</taxon>
        <taxon>Mycolicibacterium</taxon>
    </lineage>
</organism>
<dbReference type="Proteomes" id="UP000825598">
    <property type="component" value="Plasmid unnamed2"/>
</dbReference>
<name>A0ACD1FRD7_MYCFR</name>
<protein>
    <submittedName>
        <fullName evidence="1">ParB N-terminal domain-containing protein</fullName>
    </submittedName>
</protein>
<gene>
    <name evidence="1" type="ORF">K6L26_31160</name>
</gene>
<sequence length="575" mass="62754">MTDTSIDTQAESHADEHGTLEHLDPHTLVVDANVRNVANLKANFIASIKEHGVLEPIVAVRDGEGQVLVRMGQRRTLAARQAGLATVPVYLRTLATGDQTVERVSQQIVENDHRDDLIDADRARGIQQMMDAGLSVTKVAKKLSVDKETVKAADTVRKSNAAMQALDGGQISLVEAAAVTEFEDDPDAQKRVVQAAGTPEFNHVVAQVRAERESVQARAQAESTYTEQGYTLLEEGDHGGWRLDRVPLRHLVMVEASGAQVVATDEAIIDPKHWGLVLEEYEELADPVTGETVDEDDVDWLTEDDPRRAPVEGFRHYNSVIKRSSFDPAWYCLDPEAAGLTVTEHYQRNAEYFAKRAAAQAEEANRDDADADTGSDDESGDDVGTEAEREAARIQAEAEAEEAERRDRKKVLALNKLGSAAISVRREFVTALVARKTLPKGAGTFVAESLARDAYMLTNHNADTMAAELLGVEQGRHGVRKLAAASSDARAHVITLAQVLGALEARTPKDAWRNVRSARITVDAASAWQMAVTSGDYLRFLAANGYTLSPVEDVIVGNRTADEVYDEYLAQTVTE</sequence>
<keyword evidence="2" id="KW-1185">Reference proteome</keyword>
<keyword evidence="1" id="KW-0614">Plasmid</keyword>
<proteinExistence type="predicted"/>
<reference evidence="1" key="1">
    <citation type="submission" date="2021-07" db="EMBL/GenBank/DDBJ databases">
        <title>Complete Genome Sequences of Mycobacterium farcinogenes Isolated from Clinical Specimens from Patients in Thailand.</title>
        <authorList>
            <person name="Sodsai P."/>
        </authorList>
    </citation>
    <scope>NUCLEOTIDE SEQUENCE</scope>
    <source>
        <strain evidence="1">BKK/CU-MFGFA-001</strain>
    </source>
</reference>
<dbReference type="EMBL" id="CP081675">
    <property type="protein sequence ID" value="QZH69566.1"/>
    <property type="molecule type" value="Genomic_DNA"/>
</dbReference>
<accession>A0ACD1FRD7</accession>
<evidence type="ECO:0000313" key="2">
    <source>
        <dbReference type="Proteomes" id="UP000825598"/>
    </source>
</evidence>